<evidence type="ECO:0000313" key="4">
    <source>
        <dbReference type="EMBL" id="PIO56468.1"/>
    </source>
</evidence>
<keyword evidence="5" id="KW-1185">Reference proteome</keyword>
<reference evidence="4 5" key="1">
    <citation type="submission" date="2015-09" db="EMBL/GenBank/DDBJ databases">
        <title>Draft genome of the parasitic nematode Teladorsagia circumcincta isolate WARC Sus (inbred).</title>
        <authorList>
            <person name="Mitreva M."/>
        </authorList>
    </citation>
    <scope>NUCLEOTIDE SEQUENCE [LARGE SCALE GENOMIC DNA]</scope>
    <source>
        <strain evidence="4 5">S</strain>
    </source>
</reference>
<feature type="coiled-coil region" evidence="1">
    <location>
        <begin position="58"/>
        <end position="85"/>
    </location>
</feature>
<dbReference type="PANTHER" id="PTHR21593:SF36">
    <property type="entry name" value="DUF148 DOMAIN-CONTAINING PROTEIN-RELATED"/>
    <property type="match status" value="1"/>
</dbReference>
<dbReference type="OrthoDB" id="5809447at2759"/>
<feature type="compositionally biased region" description="Basic and acidic residues" evidence="2">
    <location>
        <begin position="143"/>
        <end position="192"/>
    </location>
</feature>
<protein>
    <recommendedName>
        <fullName evidence="3">SXP/RAL-2 family protein Ani s 5-like cation-binding domain-containing protein</fullName>
    </recommendedName>
</protein>
<dbReference type="Pfam" id="PF02520">
    <property type="entry name" value="ANIS5_cation-bd"/>
    <property type="match status" value="1"/>
</dbReference>
<dbReference type="EMBL" id="KZ376352">
    <property type="protein sequence ID" value="PIO56468.1"/>
    <property type="molecule type" value="Genomic_DNA"/>
</dbReference>
<accession>A0A2G9TF07</accession>
<dbReference type="PANTHER" id="PTHR21593">
    <property type="entry name" value="PRION-LIKE- Q/N-RICH -DOMAIN-BEARING PROTEIN PROTEIN"/>
    <property type="match status" value="1"/>
</dbReference>
<feature type="domain" description="SXP/RAL-2 family protein Ani s 5-like cation-binding" evidence="3">
    <location>
        <begin position="29"/>
        <end position="132"/>
    </location>
</feature>
<organism evidence="4 5">
    <name type="scientific">Teladorsagia circumcincta</name>
    <name type="common">Brown stomach worm</name>
    <name type="synonym">Ostertagia circumcincta</name>
    <dbReference type="NCBI Taxonomy" id="45464"/>
    <lineage>
        <taxon>Eukaryota</taxon>
        <taxon>Metazoa</taxon>
        <taxon>Ecdysozoa</taxon>
        <taxon>Nematoda</taxon>
        <taxon>Chromadorea</taxon>
        <taxon>Rhabditida</taxon>
        <taxon>Rhabditina</taxon>
        <taxon>Rhabditomorpha</taxon>
        <taxon>Strongyloidea</taxon>
        <taxon>Trichostrongylidae</taxon>
        <taxon>Teladorsagia</taxon>
    </lineage>
</organism>
<keyword evidence="1" id="KW-0175">Coiled coil</keyword>
<dbReference type="Proteomes" id="UP000230423">
    <property type="component" value="Unassembled WGS sequence"/>
</dbReference>
<gene>
    <name evidence="4" type="ORF">TELCIR_22132</name>
</gene>
<evidence type="ECO:0000256" key="1">
    <source>
        <dbReference type="SAM" id="Coils"/>
    </source>
</evidence>
<proteinExistence type="predicted"/>
<feature type="region of interest" description="Disordered" evidence="2">
    <location>
        <begin position="1"/>
        <end position="23"/>
    </location>
</feature>
<feature type="region of interest" description="Disordered" evidence="2">
    <location>
        <begin position="135"/>
        <end position="192"/>
    </location>
</feature>
<name>A0A2G9TF07_TELCI</name>
<dbReference type="AlphaFoldDB" id="A0A2G9TF07"/>
<feature type="non-terminal residue" evidence="4">
    <location>
        <position position="1"/>
    </location>
</feature>
<evidence type="ECO:0000313" key="5">
    <source>
        <dbReference type="Proteomes" id="UP000230423"/>
    </source>
</evidence>
<dbReference type="InterPro" id="IPR003677">
    <property type="entry name" value="ANIS5_cation-bd"/>
</dbReference>
<evidence type="ECO:0000256" key="2">
    <source>
        <dbReference type="SAM" id="MobiDB-lite"/>
    </source>
</evidence>
<dbReference type="InterPro" id="IPR052823">
    <property type="entry name" value="SXP/RAL-2_related"/>
</dbReference>
<evidence type="ECO:0000259" key="3">
    <source>
        <dbReference type="Pfam" id="PF02520"/>
    </source>
</evidence>
<sequence>KPRGPEGPRKPRGPHGPPLPPYLRDVSEEARKEYFNIVSDDALTVREQKERIKEWAKANNMEEQVEKFEKHMEKVRKNVKKLIEYLPTALKKLSELVEDESLTPREIGERRHKLTATHPEAFHVLKFAFEQFMPRHDPHRSRKGEYHGHRGERHHDRHGDKRHDENGRKDSSNGKEHKSNDMKPSEDSRERE</sequence>